<dbReference type="EMBL" id="NIQU01000007">
    <property type="protein sequence ID" value="PIA67232.1"/>
    <property type="molecule type" value="Genomic_DNA"/>
</dbReference>
<keyword evidence="5" id="KW-1185">Reference proteome</keyword>
<sequence>MKDFIYTHLPYLLLIMLALPVLLSQQEIALNLQRAIPHNPNAGITIGLTSQRIVALLVLIWCAWRMMRKRRR</sequence>
<keyword evidence="1" id="KW-0472">Membrane</keyword>
<evidence type="ECO:0000313" key="4">
    <source>
        <dbReference type="Proteomes" id="UP000229504"/>
    </source>
</evidence>
<name>A0A2G5FH23_9PSED</name>
<evidence type="ECO:0000313" key="5">
    <source>
        <dbReference type="Proteomes" id="UP000515254"/>
    </source>
</evidence>
<evidence type="ECO:0000256" key="1">
    <source>
        <dbReference type="SAM" id="Phobius"/>
    </source>
</evidence>
<proteinExistence type="predicted"/>
<dbReference type="Proteomes" id="UP000229504">
    <property type="component" value="Unassembled WGS sequence"/>
</dbReference>
<feature type="transmembrane region" description="Helical" evidence="1">
    <location>
        <begin position="42"/>
        <end position="64"/>
    </location>
</feature>
<dbReference type="EMBL" id="CP060009">
    <property type="protein sequence ID" value="QNH01864.1"/>
    <property type="molecule type" value="Genomic_DNA"/>
</dbReference>
<keyword evidence="1" id="KW-1133">Transmembrane helix</keyword>
<reference evidence="3" key="4">
    <citation type="submission" date="2020-07" db="EMBL/GenBank/DDBJ databases">
        <authorList>
            <person name="Elkins J."/>
            <person name="Huntemann M."/>
            <person name="Clum A."/>
            <person name="Spunde A."/>
            <person name="Palaniappan K."/>
            <person name="Ritter S."/>
            <person name="Mikhailova N."/>
            <person name="Chen I.-M."/>
            <person name="Stamatis D."/>
            <person name="Reddy T."/>
            <person name="O'Malley R."/>
            <person name="Daum C."/>
            <person name="Shapiro N."/>
            <person name="Ivanova N."/>
            <person name="Kyrpides N."/>
            <person name="Woyke T."/>
        </authorList>
    </citation>
    <scope>NUCLEOTIDE SEQUENCE</scope>
    <source>
        <strain evidence="3">B10D7D</strain>
    </source>
</reference>
<protein>
    <submittedName>
        <fullName evidence="2">Uncharacterized protein</fullName>
    </submittedName>
</protein>
<dbReference type="RefSeq" id="WP_099525954.1">
    <property type="nucleotide sequence ID" value="NZ_CP060009.1"/>
</dbReference>
<keyword evidence="1" id="KW-0812">Transmembrane</keyword>
<dbReference type="Proteomes" id="UP000515254">
    <property type="component" value="Chromosome"/>
</dbReference>
<evidence type="ECO:0000313" key="3">
    <source>
        <dbReference type="EMBL" id="QNH01864.1"/>
    </source>
</evidence>
<evidence type="ECO:0000313" key="2">
    <source>
        <dbReference type="EMBL" id="PIA67232.1"/>
    </source>
</evidence>
<accession>A0A2G5FH23</accession>
<reference evidence="3 5" key="3">
    <citation type="journal article" date="2020" name="Microbiol. Resour. Announc.">
        <title>Complete genome sequences of four natural Pseudomonas isolates that catabolize a wide range of aromatic compounds relevant to lignin valorization.</title>
        <authorList>
            <person name="Hatmaker E.A."/>
            <person name="Presley G."/>
            <person name="Cannon O."/>
            <person name="Guss A.M."/>
            <person name="Elkins J.G."/>
        </authorList>
    </citation>
    <scope>NUCLEOTIDE SEQUENCE [LARGE SCALE GENOMIC DNA]</scope>
    <source>
        <strain evidence="3 5">B10D7D</strain>
    </source>
</reference>
<dbReference type="AlphaFoldDB" id="A0A2G5FH23"/>
<reference evidence="2" key="1">
    <citation type="submission" date="2017-06" db="EMBL/GenBank/DDBJ databases">
        <authorList>
            <person name="Kim H.J."/>
            <person name="Triplett B.A."/>
        </authorList>
    </citation>
    <scope>NUCLEOTIDE SEQUENCE [LARGE SCALE GENOMIC DNA]</scope>
    <source>
        <strain evidence="2">PI11</strain>
    </source>
</reference>
<gene>
    <name evidence="2" type="ORF">CDO35_17475</name>
    <name evidence="3" type="ORF">HNQ25_03775</name>
</gene>
<organism evidence="2 4">
    <name type="scientific">Pseudomonas sediminis</name>
    <dbReference type="NCBI Taxonomy" id="1691904"/>
    <lineage>
        <taxon>Bacteria</taxon>
        <taxon>Pseudomonadati</taxon>
        <taxon>Pseudomonadota</taxon>
        <taxon>Gammaproteobacteria</taxon>
        <taxon>Pseudomonadales</taxon>
        <taxon>Pseudomonadaceae</taxon>
        <taxon>Pseudomonas</taxon>
    </lineage>
</organism>
<reference evidence="4" key="2">
    <citation type="submission" date="2017-06" db="EMBL/GenBank/DDBJ databases">
        <authorList>
            <person name="Rastogi G."/>
            <person name="Vaishampayan P."/>
            <person name="Seuylemezian A."/>
        </authorList>
    </citation>
    <scope>NUCLEOTIDE SEQUENCE [LARGE SCALE GENOMIC DNA]</scope>
    <source>
        <strain evidence="4">PI11</strain>
    </source>
</reference>